<dbReference type="OrthoDB" id="189742at2157"/>
<keyword evidence="2" id="KW-1185">Reference proteome</keyword>
<accession>A0A6B0SSZ6</accession>
<evidence type="ECO:0000313" key="2">
    <source>
        <dbReference type="Proteomes" id="UP000437065"/>
    </source>
</evidence>
<evidence type="ECO:0000313" key="1">
    <source>
        <dbReference type="EMBL" id="MXR39801.1"/>
    </source>
</evidence>
<organism evidence="1 2">
    <name type="scientific">Halobaculum saliterrae</name>
    <dbReference type="NCBI Taxonomy" id="2073113"/>
    <lineage>
        <taxon>Archaea</taxon>
        <taxon>Methanobacteriati</taxon>
        <taxon>Methanobacteriota</taxon>
        <taxon>Stenosarchaea group</taxon>
        <taxon>Halobacteria</taxon>
        <taxon>Halobacteriales</taxon>
        <taxon>Haloferacaceae</taxon>
        <taxon>Halobaculum</taxon>
    </lineage>
</organism>
<name>A0A6B0SSZ6_9EURY</name>
<sequence>MVNANRSQNAARYGALAEKVARERYGLEVDHSSWTDARDDEGRPWDVKACMMTRTAPRFRLWKEQHTRLVRASGGYVFVAYRPVGRGIRVLETRTVRASSLRLRFYGAGSHQKGEQVKVTPKRIFE</sequence>
<proteinExistence type="predicted"/>
<comment type="caution">
    <text evidence="1">The sequence shown here is derived from an EMBL/GenBank/DDBJ whole genome shotgun (WGS) entry which is preliminary data.</text>
</comment>
<dbReference type="Proteomes" id="UP000437065">
    <property type="component" value="Unassembled WGS sequence"/>
</dbReference>
<dbReference type="InterPro" id="IPR058715">
    <property type="entry name" value="PDDEXK_nuclease-rel"/>
</dbReference>
<dbReference type="EMBL" id="WUUS01000001">
    <property type="protein sequence ID" value="MXR39801.1"/>
    <property type="molecule type" value="Genomic_DNA"/>
</dbReference>
<reference evidence="1 2" key="1">
    <citation type="submission" date="2019-12" db="EMBL/GenBank/DDBJ databases">
        <title>Isolation and characterization of three novel carbon monoxide-oxidizing members of Halobacteria from salione crusts and soils.</title>
        <authorList>
            <person name="Myers M.R."/>
            <person name="King G.M."/>
        </authorList>
    </citation>
    <scope>NUCLEOTIDE SEQUENCE [LARGE SCALE GENOMIC DNA]</scope>
    <source>
        <strain evidence="1 2">WSA2</strain>
    </source>
</reference>
<dbReference type="AlphaFoldDB" id="A0A6B0SSZ6"/>
<dbReference type="Pfam" id="PF25941">
    <property type="entry name" value="PDDEXK_16"/>
    <property type="match status" value="1"/>
</dbReference>
<protein>
    <submittedName>
        <fullName evidence="1">Uncharacterized protein</fullName>
    </submittedName>
</protein>
<dbReference type="RefSeq" id="WP_159662259.1">
    <property type="nucleotide sequence ID" value="NZ_WUUS01000001.1"/>
</dbReference>
<gene>
    <name evidence="1" type="ORF">GRX01_00295</name>
</gene>